<comment type="caution">
    <text evidence="4">The sequence shown here is derived from an EMBL/GenBank/DDBJ whole genome shotgun (WGS) entry which is preliminary data.</text>
</comment>
<sequence length="135" mass="14308">MARDKGSARARCDAHGAPGEKDAPATAAAAPCGCCASGAATPAHKHTPRSEELKKSVTCRLNRAIGQLNGVKAMIEDDRYCGDVLTQLAAAESAVKAVSRMVMRDHLETCVVERIQQGDTEVVDEVMDLLRKFGA</sequence>
<dbReference type="InterPro" id="IPR003735">
    <property type="entry name" value="Metal_Tscrpt_repr"/>
</dbReference>
<dbReference type="CDD" id="cd10156">
    <property type="entry name" value="FpFrmR-Cterm-like_DUF156"/>
    <property type="match status" value="1"/>
</dbReference>
<proteinExistence type="inferred from homology"/>
<reference evidence="4 5" key="1">
    <citation type="submission" date="2020-04" db="EMBL/GenBank/DDBJ databases">
        <authorList>
            <person name="Hitch T.C.A."/>
            <person name="Wylensek D."/>
            <person name="Clavel T."/>
        </authorList>
    </citation>
    <scope>NUCLEOTIDE SEQUENCE [LARGE SCALE GENOMIC DNA]</scope>
    <source>
        <strain evidence="4 5">105184</strain>
    </source>
</reference>
<dbReference type="Proteomes" id="UP000565613">
    <property type="component" value="Unassembled WGS sequence"/>
</dbReference>
<comment type="similarity">
    <text evidence="1">Belongs to the CsoR family.</text>
</comment>
<evidence type="ECO:0000256" key="3">
    <source>
        <dbReference type="SAM" id="MobiDB-lite"/>
    </source>
</evidence>
<dbReference type="Gene3D" id="1.20.58.1000">
    <property type="entry name" value="Metal-sensitive repressor, helix protomer"/>
    <property type="match status" value="1"/>
</dbReference>
<feature type="compositionally biased region" description="Basic and acidic residues" evidence="3">
    <location>
        <begin position="1"/>
        <end position="23"/>
    </location>
</feature>
<evidence type="ECO:0000313" key="4">
    <source>
        <dbReference type="EMBL" id="NMF25130.1"/>
    </source>
</evidence>
<evidence type="ECO:0000313" key="5">
    <source>
        <dbReference type="Proteomes" id="UP000565613"/>
    </source>
</evidence>
<feature type="region of interest" description="Disordered" evidence="3">
    <location>
        <begin position="1"/>
        <end position="26"/>
    </location>
</feature>
<dbReference type="RefSeq" id="WP_170103211.1">
    <property type="nucleotide sequence ID" value="NZ_JABAGR010000001.1"/>
</dbReference>
<protein>
    <submittedName>
        <fullName evidence="4">Metal-sensing transcriptional repressor</fullName>
    </submittedName>
</protein>
<accession>A0A7X9T953</accession>
<evidence type="ECO:0000256" key="2">
    <source>
        <dbReference type="ARBA" id="ARBA00023008"/>
    </source>
</evidence>
<organism evidence="4 5">
    <name type="scientific">Parafannyhessea umbonata</name>
    <dbReference type="NCBI Taxonomy" id="604330"/>
    <lineage>
        <taxon>Bacteria</taxon>
        <taxon>Bacillati</taxon>
        <taxon>Actinomycetota</taxon>
        <taxon>Coriobacteriia</taxon>
        <taxon>Coriobacteriales</taxon>
        <taxon>Atopobiaceae</taxon>
        <taxon>Parafannyhessea</taxon>
    </lineage>
</organism>
<evidence type="ECO:0000256" key="1">
    <source>
        <dbReference type="ARBA" id="ARBA00005428"/>
    </source>
</evidence>
<dbReference type="PANTHER" id="PTHR33677">
    <property type="entry name" value="TRANSCRIPTIONAL REPRESSOR FRMR-RELATED"/>
    <property type="match status" value="1"/>
</dbReference>
<dbReference type="EMBL" id="JABAGR010000001">
    <property type="protein sequence ID" value="NMF25130.1"/>
    <property type="molecule type" value="Genomic_DNA"/>
</dbReference>
<dbReference type="GO" id="GO:0046872">
    <property type="term" value="F:metal ion binding"/>
    <property type="evidence" value="ECO:0007669"/>
    <property type="project" value="InterPro"/>
</dbReference>
<gene>
    <name evidence="4" type="ORF">HF885_01545</name>
</gene>
<dbReference type="Pfam" id="PF02583">
    <property type="entry name" value="Trns_repr_metal"/>
    <property type="match status" value="1"/>
</dbReference>
<dbReference type="AlphaFoldDB" id="A0A7X9T953"/>
<name>A0A7X9T953_9ACTN</name>
<keyword evidence="2" id="KW-0186">Copper</keyword>
<dbReference type="GO" id="GO:0003677">
    <property type="term" value="F:DNA binding"/>
    <property type="evidence" value="ECO:0007669"/>
    <property type="project" value="InterPro"/>
</dbReference>
<dbReference type="GO" id="GO:0045892">
    <property type="term" value="P:negative regulation of DNA-templated transcription"/>
    <property type="evidence" value="ECO:0007669"/>
    <property type="project" value="UniProtKB-ARBA"/>
</dbReference>
<dbReference type="InterPro" id="IPR038390">
    <property type="entry name" value="Metal_Tscrpt_repr_sf"/>
</dbReference>